<reference evidence="6 7" key="1">
    <citation type="submission" date="2018-10" db="EMBL/GenBank/DDBJ databases">
        <title>Genomic Encyclopedia of Archaeal and Bacterial Type Strains, Phase II (KMG-II): from individual species to whole genera.</title>
        <authorList>
            <person name="Goeker M."/>
        </authorList>
    </citation>
    <scope>NUCLEOTIDE SEQUENCE [LARGE SCALE GENOMIC DNA]</scope>
    <source>
        <strain evidence="6 7">DSM 235</strain>
    </source>
</reference>
<evidence type="ECO:0000313" key="7">
    <source>
        <dbReference type="Proteomes" id="UP000274556"/>
    </source>
</evidence>
<proteinExistence type="inferred from homology"/>
<dbReference type="AlphaFoldDB" id="A0A495VD46"/>
<dbReference type="PRINTS" id="PR00039">
    <property type="entry name" value="HTHLYSR"/>
</dbReference>
<keyword evidence="3" id="KW-0238">DNA-binding</keyword>
<name>A0A495VD46_9GAMM</name>
<dbReference type="SUPFAM" id="SSF46785">
    <property type="entry name" value="Winged helix' DNA-binding domain"/>
    <property type="match status" value="1"/>
</dbReference>
<dbReference type="PROSITE" id="PS50931">
    <property type="entry name" value="HTH_LYSR"/>
    <property type="match status" value="1"/>
</dbReference>
<evidence type="ECO:0000256" key="2">
    <source>
        <dbReference type="ARBA" id="ARBA00023015"/>
    </source>
</evidence>
<dbReference type="EMBL" id="RBXL01000001">
    <property type="protein sequence ID" value="RKT46355.1"/>
    <property type="molecule type" value="Genomic_DNA"/>
</dbReference>
<evidence type="ECO:0000256" key="1">
    <source>
        <dbReference type="ARBA" id="ARBA00009437"/>
    </source>
</evidence>
<keyword evidence="4" id="KW-0804">Transcription</keyword>
<evidence type="ECO:0000259" key="5">
    <source>
        <dbReference type="PROSITE" id="PS50931"/>
    </source>
</evidence>
<dbReference type="Gene3D" id="1.10.10.10">
    <property type="entry name" value="Winged helix-like DNA-binding domain superfamily/Winged helix DNA-binding domain"/>
    <property type="match status" value="1"/>
</dbReference>
<evidence type="ECO:0000256" key="3">
    <source>
        <dbReference type="ARBA" id="ARBA00023125"/>
    </source>
</evidence>
<keyword evidence="2" id="KW-0805">Transcription regulation</keyword>
<dbReference type="GO" id="GO:0000976">
    <property type="term" value="F:transcription cis-regulatory region binding"/>
    <property type="evidence" value="ECO:0007669"/>
    <property type="project" value="TreeGrafter"/>
</dbReference>
<dbReference type="Proteomes" id="UP000274556">
    <property type="component" value="Unassembled WGS sequence"/>
</dbReference>
<dbReference type="InterPro" id="IPR000847">
    <property type="entry name" value="LysR_HTH_N"/>
</dbReference>
<comment type="caution">
    <text evidence="6">The sequence shown here is derived from an EMBL/GenBank/DDBJ whole genome shotgun (WGS) entry which is preliminary data.</text>
</comment>
<keyword evidence="7" id="KW-1185">Reference proteome</keyword>
<protein>
    <submittedName>
        <fullName evidence="6">LysR family transcriptional regulator</fullName>
    </submittedName>
</protein>
<dbReference type="Pfam" id="PF03466">
    <property type="entry name" value="LysR_substrate"/>
    <property type="match status" value="1"/>
</dbReference>
<evidence type="ECO:0000256" key="4">
    <source>
        <dbReference type="ARBA" id="ARBA00023163"/>
    </source>
</evidence>
<sequence length="348" mass="38349">MELRQLRSLVTLVEVRFNVSRTAERLHLVQSAVTQHLKQLEAELGTRLFVRHGKRLVGLTEVGEQVFRHACEALRQTGNIAAVGRDHLEEDRGVLRLGATHTQARYVLPPVIRRFAAAYPAVELQIHQGTPGQLVDMVLRDLVDLAICTEALGEEIALHTVPCYRWNRCLIAPRSHPLLGHRVVTLADLCEHPIITYVFGFTGSGSFSETFSKAGLHPKVVLSAADTDVIKTYVREGLGVGIIAALAYQPKEDADLGTHDLSDLFPWEVTKIAYARDKYLRKYHQHFVDIFKAETSGRTGETGVSARFDGRLAPGSAGQFPARAEVVGRGLSLDSVPVATSARGPIER</sequence>
<dbReference type="SUPFAM" id="SSF53850">
    <property type="entry name" value="Periplasmic binding protein-like II"/>
    <property type="match status" value="1"/>
</dbReference>
<feature type="domain" description="HTH lysR-type" evidence="5">
    <location>
        <begin position="1"/>
        <end position="59"/>
    </location>
</feature>
<dbReference type="InterPro" id="IPR005119">
    <property type="entry name" value="LysR_subst-bd"/>
</dbReference>
<dbReference type="Gene3D" id="3.40.190.10">
    <property type="entry name" value="Periplasmic binding protein-like II"/>
    <property type="match status" value="2"/>
</dbReference>
<dbReference type="Pfam" id="PF00126">
    <property type="entry name" value="HTH_1"/>
    <property type="match status" value="1"/>
</dbReference>
<accession>A0A495VD46</accession>
<dbReference type="GO" id="GO:0019344">
    <property type="term" value="P:cysteine biosynthetic process"/>
    <property type="evidence" value="ECO:0007669"/>
    <property type="project" value="TreeGrafter"/>
</dbReference>
<dbReference type="PANTHER" id="PTHR30126:SF6">
    <property type="entry name" value="HTH-TYPE TRANSCRIPTIONAL REGULATOR CYSB-RELATED"/>
    <property type="match status" value="1"/>
</dbReference>
<gene>
    <name evidence="6" type="ORF">BDD21_3864</name>
</gene>
<dbReference type="GO" id="GO:0003700">
    <property type="term" value="F:DNA-binding transcription factor activity"/>
    <property type="evidence" value="ECO:0007669"/>
    <property type="project" value="InterPro"/>
</dbReference>
<dbReference type="InterPro" id="IPR036388">
    <property type="entry name" value="WH-like_DNA-bd_sf"/>
</dbReference>
<dbReference type="RefSeq" id="WP_120798491.1">
    <property type="nucleotide sequence ID" value="NZ_RBXL01000001.1"/>
</dbReference>
<comment type="similarity">
    <text evidence="1">Belongs to the LysR transcriptional regulatory family.</text>
</comment>
<organism evidence="6 7">
    <name type="scientific">Thiocapsa rosea</name>
    <dbReference type="NCBI Taxonomy" id="69360"/>
    <lineage>
        <taxon>Bacteria</taxon>
        <taxon>Pseudomonadati</taxon>
        <taxon>Pseudomonadota</taxon>
        <taxon>Gammaproteobacteria</taxon>
        <taxon>Chromatiales</taxon>
        <taxon>Chromatiaceae</taxon>
        <taxon>Thiocapsa</taxon>
    </lineage>
</organism>
<dbReference type="InterPro" id="IPR036390">
    <property type="entry name" value="WH_DNA-bd_sf"/>
</dbReference>
<dbReference type="OrthoDB" id="5297026at2"/>
<dbReference type="PANTHER" id="PTHR30126">
    <property type="entry name" value="HTH-TYPE TRANSCRIPTIONAL REGULATOR"/>
    <property type="match status" value="1"/>
</dbReference>
<evidence type="ECO:0000313" key="6">
    <source>
        <dbReference type="EMBL" id="RKT46355.1"/>
    </source>
</evidence>